<dbReference type="AlphaFoldDB" id="A0A927EEU1"/>
<protein>
    <submittedName>
        <fullName evidence="2">Uncharacterized protein</fullName>
    </submittedName>
</protein>
<comment type="caution">
    <text evidence="2">The sequence shown here is derived from an EMBL/GenBank/DDBJ whole genome shotgun (WGS) entry which is preliminary data.</text>
</comment>
<dbReference type="EMBL" id="JACXWY010000029">
    <property type="protein sequence ID" value="MBD3849127.1"/>
    <property type="molecule type" value="Genomic_DNA"/>
</dbReference>
<dbReference type="RefSeq" id="WP_191125876.1">
    <property type="nucleotide sequence ID" value="NZ_JACXWY010000029.1"/>
</dbReference>
<organism evidence="2 3">
    <name type="scientific">Bosea spartocytisi</name>
    <dbReference type="NCBI Taxonomy" id="2773451"/>
    <lineage>
        <taxon>Bacteria</taxon>
        <taxon>Pseudomonadati</taxon>
        <taxon>Pseudomonadota</taxon>
        <taxon>Alphaproteobacteria</taxon>
        <taxon>Hyphomicrobiales</taxon>
        <taxon>Boseaceae</taxon>
        <taxon>Bosea</taxon>
    </lineage>
</organism>
<name>A0A927EEU1_9HYPH</name>
<gene>
    <name evidence="2" type="ORF">IED13_25795</name>
</gene>
<evidence type="ECO:0000256" key="1">
    <source>
        <dbReference type="SAM" id="MobiDB-lite"/>
    </source>
</evidence>
<reference evidence="2" key="1">
    <citation type="submission" date="2020-09" db="EMBL/GenBank/DDBJ databases">
        <title>Bosea spartocytisi sp. nov. a root nodule endophyte of Spartocytisus supranubius in the high mountain ecosystem fo the Teide National Park (Canary Islands, Spain).</title>
        <authorList>
            <person name="Pulido-Suarez L."/>
            <person name="Peix A."/>
            <person name="Igual J.M."/>
            <person name="Socas-Perez N."/>
            <person name="Velazquez E."/>
            <person name="Flores-Felix J.D."/>
            <person name="Leon-Barrios M."/>
        </authorList>
    </citation>
    <scope>NUCLEOTIDE SEQUENCE</scope>
    <source>
        <strain evidence="2">SSUT16</strain>
    </source>
</reference>
<proteinExistence type="predicted"/>
<keyword evidence="3" id="KW-1185">Reference proteome</keyword>
<evidence type="ECO:0000313" key="3">
    <source>
        <dbReference type="Proteomes" id="UP000619295"/>
    </source>
</evidence>
<evidence type="ECO:0000313" key="2">
    <source>
        <dbReference type="EMBL" id="MBD3849127.1"/>
    </source>
</evidence>
<feature type="compositionally biased region" description="Basic and acidic residues" evidence="1">
    <location>
        <begin position="89"/>
        <end position="117"/>
    </location>
</feature>
<feature type="region of interest" description="Disordered" evidence="1">
    <location>
        <begin position="88"/>
        <end position="132"/>
    </location>
</feature>
<dbReference type="Proteomes" id="UP000619295">
    <property type="component" value="Unassembled WGS sequence"/>
</dbReference>
<sequence>MPKGKDRGLPSLETQAVAAHRAYLDALVSWDAALHMATCPICRPEGWSEAEGSRRCDTAEIEKERCRRLFRDLCDDLGYVPSGHGLALPDEKRSCRQADKPDQSTDIALDHPSKETTRTIARGPKTDQASES</sequence>
<accession>A0A927EEU1</accession>